<proteinExistence type="predicted"/>
<dbReference type="Pfam" id="PF00067">
    <property type="entry name" value="p450"/>
    <property type="match status" value="1"/>
</dbReference>
<dbReference type="InterPro" id="IPR001128">
    <property type="entry name" value="Cyt_P450"/>
</dbReference>
<organism evidence="1 2">
    <name type="scientific">Aspergillus japonicus CBS 114.51</name>
    <dbReference type="NCBI Taxonomy" id="1448312"/>
    <lineage>
        <taxon>Eukaryota</taxon>
        <taxon>Fungi</taxon>
        <taxon>Dikarya</taxon>
        <taxon>Ascomycota</taxon>
        <taxon>Pezizomycotina</taxon>
        <taxon>Eurotiomycetes</taxon>
        <taxon>Eurotiomycetidae</taxon>
        <taxon>Eurotiales</taxon>
        <taxon>Aspergillaceae</taxon>
        <taxon>Aspergillus</taxon>
        <taxon>Aspergillus subgen. Circumdati</taxon>
    </lineage>
</organism>
<sequence length="94" mass="11351">MSNHFVLRNPNAFLRPLEFWPERWETNPELERYLVPFSKGSQACLGPDMAHCWLNLVLATVRRFRWSCTKHPKTIWQRRWVRRAHEHMNPGPVD</sequence>
<dbReference type="OrthoDB" id="3945418at2759"/>
<dbReference type="AlphaFoldDB" id="A0A8T8WP61"/>
<dbReference type="EMBL" id="KZ824840">
    <property type="protein sequence ID" value="RAH77597.1"/>
    <property type="molecule type" value="Genomic_DNA"/>
</dbReference>
<reference evidence="1 2" key="1">
    <citation type="submission" date="2018-02" db="EMBL/GenBank/DDBJ databases">
        <title>The genomes of Aspergillus section Nigri reveals drivers in fungal speciation.</title>
        <authorList>
            <consortium name="DOE Joint Genome Institute"/>
            <person name="Vesth T.C."/>
            <person name="Nybo J."/>
            <person name="Theobald S."/>
            <person name="Brandl J."/>
            <person name="Frisvad J.C."/>
            <person name="Nielsen K.F."/>
            <person name="Lyhne E.K."/>
            <person name="Kogle M.E."/>
            <person name="Kuo A."/>
            <person name="Riley R."/>
            <person name="Clum A."/>
            <person name="Nolan M."/>
            <person name="Lipzen A."/>
            <person name="Salamov A."/>
            <person name="Henrissat B."/>
            <person name="Wiebenga A."/>
            <person name="De vries R.P."/>
            <person name="Grigoriev I.V."/>
            <person name="Mortensen U.H."/>
            <person name="Andersen M.R."/>
            <person name="Baker S.E."/>
        </authorList>
    </citation>
    <scope>NUCLEOTIDE SEQUENCE [LARGE SCALE GENOMIC DNA]</scope>
    <source>
        <strain evidence="1 2">CBS 114.51</strain>
    </source>
</reference>
<dbReference type="GO" id="GO:0004497">
    <property type="term" value="F:monooxygenase activity"/>
    <property type="evidence" value="ECO:0007669"/>
    <property type="project" value="InterPro"/>
</dbReference>
<dbReference type="InterPro" id="IPR036396">
    <property type="entry name" value="Cyt_P450_sf"/>
</dbReference>
<evidence type="ECO:0000313" key="2">
    <source>
        <dbReference type="Proteomes" id="UP000249497"/>
    </source>
</evidence>
<dbReference type="SUPFAM" id="SSF48264">
    <property type="entry name" value="Cytochrome P450"/>
    <property type="match status" value="1"/>
</dbReference>
<dbReference type="RefSeq" id="XP_025523491.1">
    <property type="nucleotide sequence ID" value="XM_025673945.1"/>
</dbReference>
<evidence type="ECO:0000313" key="1">
    <source>
        <dbReference type="EMBL" id="RAH77597.1"/>
    </source>
</evidence>
<accession>A0A8T8WP61</accession>
<dbReference type="Proteomes" id="UP000249497">
    <property type="component" value="Unassembled WGS sequence"/>
</dbReference>
<gene>
    <name evidence="1" type="ORF">BO86DRAFT_403597</name>
</gene>
<dbReference type="GO" id="GO:0020037">
    <property type="term" value="F:heme binding"/>
    <property type="evidence" value="ECO:0007669"/>
    <property type="project" value="InterPro"/>
</dbReference>
<dbReference type="Gene3D" id="1.10.630.10">
    <property type="entry name" value="Cytochrome P450"/>
    <property type="match status" value="1"/>
</dbReference>
<protein>
    <recommendedName>
        <fullName evidence="3">Cytochrome P450</fullName>
    </recommendedName>
</protein>
<dbReference type="GeneID" id="37177637"/>
<evidence type="ECO:0008006" key="3">
    <source>
        <dbReference type="Google" id="ProtNLM"/>
    </source>
</evidence>
<name>A0A8T8WP61_ASPJA</name>
<dbReference type="GO" id="GO:0016705">
    <property type="term" value="F:oxidoreductase activity, acting on paired donors, with incorporation or reduction of molecular oxygen"/>
    <property type="evidence" value="ECO:0007669"/>
    <property type="project" value="InterPro"/>
</dbReference>
<dbReference type="GO" id="GO:0005506">
    <property type="term" value="F:iron ion binding"/>
    <property type="evidence" value="ECO:0007669"/>
    <property type="project" value="InterPro"/>
</dbReference>
<keyword evidence="2" id="KW-1185">Reference proteome</keyword>